<dbReference type="RefSeq" id="WP_209743130.1">
    <property type="nucleotide sequence ID" value="NZ_JBHSMH010000005.1"/>
</dbReference>
<evidence type="ECO:0000313" key="3">
    <source>
        <dbReference type="Proteomes" id="UP001596105"/>
    </source>
</evidence>
<dbReference type="Proteomes" id="UP001596105">
    <property type="component" value="Unassembled WGS sequence"/>
</dbReference>
<sequence>MKFSEIGEESWPDLQPYLDTCFLPLSGLTGEESPWDATEKIARTGEWLVPLEQAFRGRTVTMPAYHYNGLDNGRAAAINRLIRNCRSAGFRYVVVVSGHPLRLDEPLEADLVVQPESDDEQPEAAGIGKSVADLWRKPSSAPPSAV</sequence>
<accession>A0ABW0LPU8</accession>
<evidence type="ECO:0000256" key="1">
    <source>
        <dbReference type="SAM" id="MobiDB-lite"/>
    </source>
</evidence>
<gene>
    <name evidence="2" type="ORF">ACFPPD_03390</name>
</gene>
<feature type="region of interest" description="Disordered" evidence="1">
    <location>
        <begin position="115"/>
        <end position="146"/>
    </location>
</feature>
<dbReference type="EMBL" id="JBHSMH010000005">
    <property type="protein sequence ID" value="MFC5467748.1"/>
    <property type="molecule type" value="Genomic_DNA"/>
</dbReference>
<name>A0ABW0LPU8_9BACL</name>
<dbReference type="Pfam" id="PF10673">
    <property type="entry name" value="DUF2487"/>
    <property type="match status" value="1"/>
</dbReference>
<keyword evidence="3" id="KW-1185">Reference proteome</keyword>
<protein>
    <submittedName>
        <fullName evidence="2">DUF2487 family protein</fullName>
    </submittedName>
</protein>
<reference evidence="3" key="1">
    <citation type="journal article" date="2019" name="Int. J. Syst. Evol. Microbiol.">
        <title>The Global Catalogue of Microorganisms (GCM) 10K type strain sequencing project: providing services to taxonomists for standard genome sequencing and annotation.</title>
        <authorList>
            <consortium name="The Broad Institute Genomics Platform"/>
            <consortium name="The Broad Institute Genome Sequencing Center for Infectious Disease"/>
            <person name="Wu L."/>
            <person name="Ma J."/>
        </authorList>
    </citation>
    <scope>NUCLEOTIDE SEQUENCE [LARGE SCALE GENOMIC DNA]</scope>
    <source>
        <strain evidence="3">CCUG 57113</strain>
    </source>
</reference>
<organism evidence="2 3">
    <name type="scientific">Cohnella suwonensis</name>
    <dbReference type="NCBI Taxonomy" id="696072"/>
    <lineage>
        <taxon>Bacteria</taxon>
        <taxon>Bacillati</taxon>
        <taxon>Bacillota</taxon>
        <taxon>Bacilli</taxon>
        <taxon>Bacillales</taxon>
        <taxon>Paenibacillaceae</taxon>
        <taxon>Cohnella</taxon>
    </lineage>
</organism>
<proteinExistence type="predicted"/>
<evidence type="ECO:0000313" key="2">
    <source>
        <dbReference type="EMBL" id="MFC5467748.1"/>
    </source>
</evidence>
<comment type="caution">
    <text evidence="2">The sequence shown here is derived from an EMBL/GenBank/DDBJ whole genome shotgun (WGS) entry which is preliminary data.</text>
</comment>
<dbReference type="InterPro" id="IPR019615">
    <property type="entry name" value="DUF2487"/>
</dbReference>